<proteinExistence type="inferred from homology"/>
<evidence type="ECO:0000313" key="6">
    <source>
        <dbReference type="EMBL" id="MFC0050731.1"/>
    </source>
</evidence>
<dbReference type="PANTHER" id="PTHR30371:SF0">
    <property type="entry name" value="SEC-INDEPENDENT PROTEIN TRANSLOCASE PROTEIN TATC, CHLOROPLASTIC-RELATED"/>
    <property type="match status" value="1"/>
</dbReference>
<evidence type="ECO:0000256" key="2">
    <source>
        <dbReference type="ARBA" id="ARBA00022692"/>
    </source>
</evidence>
<feature type="transmembrane region" description="Helical" evidence="5">
    <location>
        <begin position="198"/>
        <end position="215"/>
    </location>
</feature>
<accession>A0ABV6BIL7</accession>
<comment type="subcellular location">
    <subcellularLocation>
        <location evidence="5">Cell membrane</location>
        <topology evidence="5">Multi-pass membrane protein</topology>
    </subcellularLocation>
    <subcellularLocation>
        <location evidence="1">Membrane</location>
        <topology evidence="1">Multi-pass membrane protein</topology>
    </subcellularLocation>
</comment>
<evidence type="ECO:0000256" key="5">
    <source>
        <dbReference type="HAMAP-Rule" id="MF_00902"/>
    </source>
</evidence>
<name>A0ABV6BIL7_9GAMM</name>
<protein>
    <recommendedName>
        <fullName evidence="5">Sec-independent protein translocase protein TatC</fullName>
    </recommendedName>
</protein>
<keyword evidence="5" id="KW-1003">Cell membrane</keyword>
<comment type="caution">
    <text evidence="6">The sequence shown here is derived from an EMBL/GenBank/DDBJ whole genome shotgun (WGS) entry which is preliminary data.</text>
</comment>
<feature type="transmembrane region" description="Helical" evidence="5">
    <location>
        <begin position="160"/>
        <end position="186"/>
    </location>
</feature>
<gene>
    <name evidence="5 6" type="primary">tatC</name>
    <name evidence="6" type="ORF">ACFFJP_20810</name>
</gene>
<dbReference type="HAMAP" id="MF_00902">
    <property type="entry name" value="TatC"/>
    <property type="match status" value="1"/>
</dbReference>
<keyword evidence="5" id="KW-0813">Transport</keyword>
<dbReference type="PRINTS" id="PR01840">
    <property type="entry name" value="TATCFAMILY"/>
</dbReference>
<evidence type="ECO:0000256" key="3">
    <source>
        <dbReference type="ARBA" id="ARBA00022989"/>
    </source>
</evidence>
<dbReference type="EMBL" id="JBHLXP010000011">
    <property type="protein sequence ID" value="MFC0050731.1"/>
    <property type="molecule type" value="Genomic_DNA"/>
</dbReference>
<keyword evidence="3 5" id="KW-1133">Transmembrane helix</keyword>
<dbReference type="InterPro" id="IPR002033">
    <property type="entry name" value="TatC"/>
</dbReference>
<keyword evidence="7" id="KW-1185">Reference proteome</keyword>
<comment type="subunit">
    <text evidence="5">The Tat system comprises two distinct complexes: a TatABC complex, containing multiple copies of TatA, TatB and TatC subunits, and a separate TatA complex, containing only TatA subunits. Substrates initially bind to the TatABC complex, which probably triggers association of the separate TatA complex to form the active translocon.</text>
</comment>
<dbReference type="PANTHER" id="PTHR30371">
    <property type="entry name" value="SEC-INDEPENDENT PROTEIN TRANSLOCASE PROTEIN TATC"/>
    <property type="match status" value="1"/>
</dbReference>
<dbReference type="NCBIfam" id="TIGR00945">
    <property type="entry name" value="tatC"/>
    <property type="match status" value="1"/>
</dbReference>
<feature type="transmembrane region" description="Helical" evidence="5">
    <location>
        <begin position="23"/>
        <end position="42"/>
    </location>
</feature>
<feature type="transmembrane region" description="Helical" evidence="5">
    <location>
        <begin position="113"/>
        <end position="140"/>
    </location>
</feature>
<organism evidence="6 7">
    <name type="scientific">Rheinheimera tilapiae</name>
    <dbReference type="NCBI Taxonomy" id="875043"/>
    <lineage>
        <taxon>Bacteria</taxon>
        <taxon>Pseudomonadati</taxon>
        <taxon>Pseudomonadota</taxon>
        <taxon>Gammaproteobacteria</taxon>
        <taxon>Chromatiales</taxon>
        <taxon>Chromatiaceae</taxon>
        <taxon>Rheinheimera</taxon>
    </lineage>
</organism>
<evidence type="ECO:0000313" key="7">
    <source>
        <dbReference type="Proteomes" id="UP001589813"/>
    </source>
</evidence>
<keyword evidence="5" id="KW-0653">Protein transport</keyword>
<dbReference type="Pfam" id="PF00902">
    <property type="entry name" value="TatC"/>
    <property type="match status" value="1"/>
</dbReference>
<evidence type="ECO:0000256" key="1">
    <source>
        <dbReference type="ARBA" id="ARBA00004141"/>
    </source>
</evidence>
<keyword evidence="4 5" id="KW-0472">Membrane</keyword>
<comment type="caution">
    <text evidence="5">Lacks conserved residue(s) required for the propagation of feature annotation.</text>
</comment>
<dbReference type="Proteomes" id="UP001589813">
    <property type="component" value="Unassembled WGS sequence"/>
</dbReference>
<comment type="similarity">
    <text evidence="5">Belongs to the TatC family.</text>
</comment>
<feature type="transmembrane region" description="Helical" evidence="5">
    <location>
        <begin position="62"/>
        <end position="92"/>
    </location>
</feature>
<comment type="function">
    <text evidence="5">Part of the twin-arginine translocation (Tat) system that transports large folded proteins containing a characteristic twin-arginine motif in their signal peptide across membranes. Together with TatB, TatC is part of a receptor directly interacting with Tat signal peptides.</text>
</comment>
<evidence type="ECO:0000256" key="4">
    <source>
        <dbReference type="ARBA" id="ARBA00023136"/>
    </source>
</evidence>
<reference evidence="6 7" key="1">
    <citation type="submission" date="2024-09" db="EMBL/GenBank/DDBJ databases">
        <authorList>
            <person name="Sun Q."/>
            <person name="Mori K."/>
        </authorList>
    </citation>
    <scope>NUCLEOTIDE SEQUENCE [LARGE SCALE GENOMIC DNA]</scope>
    <source>
        <strain evidence="6 7">KCTC 23315</strain>
    </source>
</reference>
<keyword evidence="2 5" id="KW-0812">Transmembrane</keyword>
<sequence length="255" mass="28813">MSKKHRHDPNSLMGHLIELRNRLLKSIAAVVLLFLSLAYFANDIYHMLALPLLASLPKGTTMIATGVASTFFVPFKLTFIVAFVLAIPYVLYQIWSFVAPALYNKEKHLIAPLIVSSTLLFYAGISFAYFFVFPLVFGFFTSVTPEGVVNAPDISTYLDFVLQMFFAFGLSFEIPVAMLLLIWSGVMDRATLIEKRPYFIVIAFVIAMFLTPPDVLSQTLLAVPMCILYEIGIWLGRFYERPADPEDEQPEEKTE</sequence>
<keyword evidence="5" id="KW-0811">Translocation</keyword>
<dbReference type="RefSeq" id="WP_377248886.1">
    <property type="nucleotide sequence ID" value="NZ_JBHLXP010000011.1"/>
</dbReference>